<gene>
    <name evidence="2" type="ORF">EVJ58_g10841</name>
</gene>
<evidence type="ECO:0000313" key="3">
    <source>
        <dbReference type="Proteomes" id="UP000298390"/>
    </source>
</evidence>
<dbReference type="EMBL" id="SEKV01001336">
    <property type="protein sequence ID" value="TFY50897.1"/>
    <property type="molecule type" value="Genomic_DNA"/>
</dbReference>
<evidence type="ECO:0000313" key="2">
    <source>
        <dbReference type="EMBL" id="TFY50897.1"/>
    </source>
</evidence>
<feature type="compositionally biased region" description="Low complexity" evidence="1">
    <location>
        <begin position="61"/>
        <end position="71"/>
    </location>
</feature>
<comment type="caution">
    <text evidence="2">The sequence shown here is derived from an EMBL/GenBank/DDBJ whole genome shotgun (WGS) entry which is preliminary data.</text>
</comment>
<proteinExistence type="predicted"/>
<reference evidence="2 3" key="1">
    <citation type="submission" date="2019-01" db="EMBL/GenBank/DDBJ databases">
        <title>Genome sequencing of the rare red list fungi Fomitopsis rosea.</title>
        <authorList>
            <person name="Buettner E."/>
            <person name="Kellner H."/>
        </authorList>
    </citation>
    <scope>NUCLEOTIDE SEQUENCE [LARGE SCALE GENOMIC DNA]</scope>
    <source>
        <strain evidence="2 3">DSM 105464</strain>
    </source>
</reference>
<feature type="compositionally biased region" description="Basic residues" evidence="1">
    <location>
        <begin position="72"/>
        <end position="85"/>
    </location>
</feature>
<accession>A0A4Y9XNF6</accession>
<feature type="region of interest" description="Disordered" evidence="1">
    <location>
        <begin position="61"/>
        <end position="87"/>
    </location>
</feature>
<evidence type="ECO:0000256" key="1">
    <source>
        <dbReference type="SAM" id="MobiDB-lite"/>
    </source>
</evidence>
<name>A0A4Y9XNF6_9APHY</name>
<dbReference type="AlphaFoldDB" id="A0A4Y9XNF6"/>
<organism evidence="2 3">
    <name type="scientific">Rhodofomes roseus</name>
    <dbReference type="NCBI Taxonomy" id="34475"/>
    <lineage>
        <taxon>Eukaryota</taxon>
        <taxon>Fungi</taxon>
        <taxon>Dikarya</taxon>
        <taxon>Basidiomycota</taxon>
        <taxon>Agaricomycotina</taxon>
        <taxon>Agaricomycetes</taxon>
        <taxon>Polyporales</taxon>
        <taxon>Rhodofomes</taxon>
    </lineage>
</organism>
<dbReference type="STRING" id="34475.A0A4Y9XNF6"/>
<sequence length="143" mass="16030">MSQSYPPGQTARDLLYLFPHVEDDTMSSILNHSLPGGDLYKLDSRRILEAQWDLIDASLDDSASPHALRSAPARRRRLPHARRAARPAQRVLLRAHPARARARPADDAPLLLLPLQQPPRQDRDAVRVARRAPVPPRVLRAAV</sequence>
<dbReference type="Proteomes" id="UP000298390">
    <property type="component" value="Unassembled WGS sequence"/>
</dbReference>
<protein>
    <submittedName>
        <fullName evidence="2">Uncharacterized protein</fullName>
    </submittedName>
</protein>